<dbReference type="HOGENOM" id="CLU_312881_0_0_1"/>
<protein>
    <recommendedName>
        <fullName evidence="3">BRCT domain-containing protein</fullName>
    </recommendedName>
</protein>
<evidence type="ECO:0000256" key="2">
    <source>
        <dbReference type="SAM" id="MobiDB-lite"/>
    </source>
</evidence>
<dbReference type="Gene3D" id="3.40.50.10190">
    <property type="entry name" value="BRCT domain"/>
    <property type="match status" value="4"/>
</dbReference>
<evidence type="ECO:0000259" key="3">
    <source>
        <dbReference type="PROSITE" id="PS50172"/>
    </source>
</evidence>
<dbReference type="EMBL" id="JMSN01000132">
    <property type="protein sequence ID" value="KDN37681.1"/>
    <property type="molecule type" value="Genomic_DNA"/>
</dbReference>
<dbReference type="OMA" id="LKPRGFE"/>
<evidence type="ECO:0000256" key="1">
    <source>
        <dbReference type="ARBA" id="ARBA00022737"/>
    </source>
</evidence>
<dbReference type="CDD" id="cd00027">
    <property type="entry name" value="BRCT"/>
    <property type="match status" value="2"/>
</dbReference>
<dbReference type="SUPFAM" id="SSF52113">
    <property type="entry name" value="BRCT domain"/>
    <property type="match status" value="3"/>
</dbReference>
<name>A0A066V867_TILAU</name>
<dbReference type="InParanoid" id="A0A066V867"/>
<feature type="domain" description="BRCT" evidence="3">
    <location>
        <begin position="592"/>
        <end position="669"/>
    </location>
</feature>
<feature type="domain" description="BRCT" evidence="3">
    <location>
        <begin position="177"/>
        <end position="288"/>
    </location>
</feature>
<feature type="compositionally biased region" description="Basic and acidic residues" evidence="2">
    <location>
        <begin position="802"/>
        <end position="821"/>
    </location>
</feature>
<feature type="compositionally biased region" description="Basic and acidic residues" evidence="2">
    <location>
        <begin position="911"/>
        <end position="924"/>
    </location>
</feature>
<dbReference type="InterPro" id="IPR036420">
    <property type="entry name" value="BRCT_dom_sf"/>
</dbReference>
<feature type="compositionally biased region" description="Polar residues" evidence="2">
    <location>
        <begin position="388"/>
        <end position="412"/>
    </location>
</feature>
<feature type="region of interest" description="Disordered" evidence="2">
    <location>
        <begin position="670"/>
        <end position="699"/>
    </location>
</feature>
<dbReference type="GO" id="GO:0006270">
    <property type="term" value="P:DNA replication initiation"/>
    <property type="evidence" value="ECO:0007669"/>
    <property type="project" value="TreeGrafter"/>
</dbReference>
<feature type="compositionally biased region" description="Low complexity" evidence="2">
    <location>
        <begin position="864"/>
        <end position="877"/>
    </location>
</feature>
<comment type="caution">
    <text evidence="4">The sequence shown here is derived from an EMBL/GenBank/DDBJ whole genome shotgun (WGS) entry which is preliminary data.</text>
</comment>
<accession>A0A066V867</accession>
<dbReference type="RefSeq" id="XP_013240463.1">
    <property type="nucleotide sequence ID" value="XM_013385009.1"/>
</dbReference>
<dbReference type="InterPro" id="IPR001357">
    <property type="entry name" value="BRCT_dom"/>
</dbReference>
<dbReference type="GeneID" id="25266728"/>
<feature type="domain" description="BRCT" evidence="3">
    <location>
        <begin position="85"/>
        <end position="155"/>
    </location>
</feature>
<proteinExistence type="predicted"/>
<dbReference type="GO" id="GO:0033314">
    <property type="term" value="P:mitotic DNA replication checkpoint signaling"/>
    <property type="evidence" value="ECO:0007669"/>
    <property type="project" value="TreeGrafter"/>
</dbReference>
<dbReference type="PANTHER" id="PTHR13561:SF20">
    <property type="entry name" value="DNA TOPOISOMERASE 2-BINDING PROTEIN 1"/>
    <property type="match status" value="1"/>
</dbReference>
<dbReference type="SMART" id="SM00292">
    <property type="entry name" value="BRCT"/>
    <property type="match status" value="3"/>
</dbReference>
<dbReference type="PANTHER" id="PTHR13561">
    <property type="entry name" value="DNA REPLICATION REGULATOR DPB11-RELATED"/>
    <property type="match status" value="1"/>
</dbReference>
<dbReference type="CDD" id="cd17731">
    <property type="entry name" value="BRCT_TopBP1_rpt2_like"/>
    <property type="match status" value="1"/>
</dbReference>
<dbReference type="AlphaFoldDB" id="A0A066V867"/>
<dbReference type="Proteomes" id="UP000027361">
    <property type="component" value="Unassembled WGS sequence"/>
</dbReference>
<feature type="compositionally biased region" description="Polar residues" evidence="2">
    <location>
        <begin position="434"/>
        <end position="445"/>
    </location>
</feature>
<dbReference type="Pfam" id="PF00533">
    <property type="entry name" value="BRCT"/>
    <property type="match status" value="1"/>
</dbReference>
<feature type="compositionally biased region" description="Polar residues" evidence="2">
    <location>
        <begin position="481"/>
        <end position="490"/>
    </location>
</feature>
<evidence type="ECO:0000313" key="4">
    <source>
        <dbReference type="EMBL" id="KDN37681.1"/>
    </source>
</evidence>
<evidence type="ECO:0000313" key="5">
    <source>
        <dbReference type="Proteomes" id="UP000027361"/>
    </source>
</evidence>
<dbReference type="PROSITE" id="PS50172">
    <property type="entry name" value="BRCT"/>
    <property type="match status" value="3"/>
</dbReference>
<keyword evidence="5" id="KW-1185">Reference proteome</keyword>
<feature type="region of interest" description="Disordered" evidence="2">
    <location>
        <begin position="388"/>
        <end position="490"/>
    </location>
</feature>
<gene>
    <name evidence="4" type="ORF">K437DRAFT_276487</name>
</gene>
<dbReference type="InterPro" id="IPR059215">
    <property type="entry name" value="BRCT2_TopBP1-like"/>
</dbReference>
<dbReference type="Pfam" id="PF12738">
    <property type="entry name" value="PTCB-BRCT"/>
    <property type="match status" value="1"/>
</dbReference>
<feature type="compositionally biased region" description="Basic residues" evidence="2">
    <location>
        <begin position="1"/>
        <end position="13"/>
    </location>
</feature>
<dbReference type="OrthoDB" id="251770at2759"/>
<feature type="region of interest" description="Disordered" evidence="2">
    <location>
        <begin position="1"/>
        <end position="78"/>
    </location>
</feature>
<dbReference type="GO" id="GO:0007095">
    <property type="term" value="P:mitotic G2 DNA damage checkpoint signaling"/>
    <property type="evidence" value="ECO:0007669"/>
    <property type="project" value="TreeGrafter"/>
</dbReference>
<feature type="compositionally biased region" description="Basic and acidic residues" evidence="2">
    <location>
        <begin position="46"/>
        <end position="60"/>
    </location>
</feature>
<reference evidence="4 5" key="1">
    <citation type="submission" date="2014-05" db="EMBL/GenBank/DDBJ databases">
        <title>Draft genome sequence of a rare smut relative, Tilletiaria anomala UBC 951.</title>
        <authorList>
            <consortium name="DOE Joint Genome Institute"/>
            <person name="Toome M."/>
            <person name="Kuo A."/>
            <person name="Henrissat B."/>
            <person name="Lipzen A."/>
            <person name="Tritt A."/>
            <person name="Yoshinaga Y."/>
            <person name="Zane M."/>
            <person name="Barry K."/>
            <person name="Grigoriev I.V."/>
            <person name="Spatafora J.W."/>
            <person name="Aimea M.C."/>
        </authorList>
    </citation>
    <scope>NUCLEOTIDE SEQUENCE [LARGE SCALE GENOMIC DNA]</scope>
    <source>
        <strain evidence="4 5">UBC 951</strain>
    </source>
</reference>
<sequence>MNRGGARRGHLSKKIANVKLRPVAPAARNIDGVDDAAESSHTAARRGREEREDALMRKSVLEGGEGEDEDNGAQGNARMDAQDQEHALPLAGLVICLTGIDQHRDRVASHIQSLGARHEKDLTEDVTHLIANKPGSQKYRCAVRLGMKVVTTAWLGAIMECWLEANTADLEKISRLHSMKPLEGLKIAMTGFAEGPSSFELSRRVQALGADFCPSFSMEAGVTHVLSGTDDIRKSKTLEFLSARRDRLRKNWQGKQSQMDSTPWVVRAAWVEDSAEAGVCMEEEDYEVWINAPPMNKKEALIEELRKQQAKMDKTIEGRMRAAREALRKRKFAGDGALLVDNKKRLKRGGSMGLDDAAEAPNRLKSVVDQITEASKLAVAETTLNKKSKWGNTESSSGSGLQAKANNPSPGSANPAFAPNSLKGPGSVPPESRQPLSASQETSLGQHALDKGACLPPDQPQGEASASATDADTGKGKKIEGSQSVQPSQPIQYLAGVSARFDMDSPDPHKVSRMKEAMKVAGATVMEDAETSVQYTIVPLVYSAAPQPHQGQLVTVLWLEQCNFSRRIADPGEFVGLRPTKVPLPLPLLTSSAVQVHYTGFPVNGPSRLFISTILQEMGVYESSSFNKKDTHLLIADDTPDDNAKVIKAKKFGTEIVKLDFLERCFQEGIIDPPPRPRSSRSQCSVSPAPPTALPKGKHPAFASTMAQFTSFSTQTSSSEASFGTTTASKLGVKDRTVARRAAATSALAEQMKAALDRSASSAGVAQGGRRRPRPRSARPQGSDRARQRSLSVLDIDSDVPIVEHEPVAVGMNEDRRGAEDRDSDGEDAPPPLPQQTQVLVSYDNPRARREQRKLMALMSGTPREAASTESRSTATALQAPAAPHGQDTGSTTGAKSGEAPEKVVAAPPPRDTRRTRSAHDTKPIRARNQLGISRKG</sequence>
<keyword evidence="1" id="KW-0677">Repeat</keyword>
<organism evidence="4 5">
    <name type="scientific">Tilletiaria anomala (strain ATCC 24038 / CBS 436.72 / UBC 951)</name>
    <dbReference type="NCBI Taxonomy" id="1037660"/>
    <lineage>
        <taxon>Eukaryota</taxon>
        <taxon>Fungi</taxon>
        <taxon>Dikarya</taxon>
        <taxon>Basidiomycota</taxon>
        <taxon>Ustilaginomycotina</taxon>
        <taxon>Exobasidiomycetes</taxon>
        <taxon>Georgefischeriales</taxon>
        <taxon>Tilletiariaceae</taxon>
        <taxon>Tilletiaria</taxon>
    </lineage>
</organism>
<dbReference type="STRING" id="1037660.A0A066V867"/>
<feature type="region of interest" description="Disordered" evidence="2">
    <location>
        <begin position="755"/>
        <end position="937"/>
    </location>
</feature>